<dbReference type="EMBL" id="JDVG02000003">
    <property type="protein sequence ID" value="KFB74666.1"/>
    <property type="molecule type" value="Genomic_DNA"/>
</dbReference>
<reference evidence="1 2" key="1">
    <citation type="submission" date="2014-02" db="EMBL/GenBank/DDBJ databases">
        <title>Expanding our view of genomic diversity in Candidatus Accumulibacter clades.</title>
        <authorList>
            <person name="Skennerton C.T."/>
            <person name="Barr J.J."/>
            <person name="Slater F.R."/>
            <person name="Bond P.L."/>
            <person name="Tyson G.W."/>
        </authorList>
    </citation>
    <scope>NUCLEOTIDE SEQUENCE [LARGE SCALE GENOMIC DNA]</scope>
    <source>
        <strain evidence="2">BA-91</strain>
    </source>
</reference>
<name>A0A080M0Q4_9PROT</name>
<comment type="caution">
    <text evidence="1">The sequence shown here is derived from an EMBL/GenBank/DDBJ whole genome shotgun (WGS) entry which is preliminary data.</text>
</comment>
<protein>
    <recommendedName>
        <fullName evidence="3">DUF4276 family protein</fullName>
    </recommendedName>
</protein>
<proteinExistence type="predicted"/>
<evidence type="ECO:0000313" key="2">
    <source>
        <dbReference type="Proteomes" id="UP000020077"/>
    </source>
</evidence>
<evidence type="ECO:0000313" key="1">
    <source>
        <dbReference type="EMBL" id="KFB74666.1"/>
    </source>
</evidence>
<gene>
    <name evidence="1" type="ORF">AW09_000010</name>
</gene>
<dbReference type="Proteomes" id="UP000020077">
    <property type="component" value="Unassembled WGS sequence"/>
</dbReference>
<dbReference type="Pfam" id="PF14103">
    <property type="entry name" value="DUF4276"/>
    <property type="match status" value="1"/>
</dbReference>
<dbReference type="InterPro" id="IPR025455">
    <property type="entry name" value="DUF4276"/>
</dbReference>
<organism evidence="1 2">
    <name type="scientific">Candidatus Accumulibacter phosphatis</name>
    <dbReference type="NCBI Taxonomy" id="327160"/>
    <lineage>
        <taxon>Bacteria</taxon>
        <taxon>Pseudomonadati</taxon>
        <taxon>Pseudomonadota</taxon>
        <taxon>Betaproteobacteria</taxon>
        <taxon>Candidatus Accumulibacter</taxon>
    </lineage>
</organism>
<sequence length="208" mass="23388">MKLFPIVEGHGKVAAVPVLLRRLLWDHALCFGMDVGAPIRRTSSQFRREDEVRRMFRLALLQPDCAAVLLLFDGEDDCPYELAAKVRNWAQAEAGKTPCEVVIAYRDYETWFLASVESLRGRWSIADDVLAPVDPEAKRDAKGALAEFMPRSRAYSETGDQDAMSAVFDMALAHQRNRSFRKLVKAVGDLARQLGQTVPAWPPVGWQQ</sequence>
<evidence type="ECO:0008006" key="3">
    <source>
        <dbReference type="Google" id="ProtNLM"/>
    </source>
</evidence>
<accession>A0A080M0Q4</accession>
<dbReference type="AlphaFoldDB" id="A0A080M0Q4"/>